<accession>A0A443S094</accession>
<evidence type="ECO:0000256" key="1">
    <source>
        <dbReference type="ARBA" id="ARBA00022679"/>
    </source>
</evidence>
<proteinExistence type="predicted"/>
<dbReference type="GO" id="GO:0004519">
    <property type="term" value="F:endonuclease activity"/>
    <property type="evidence" value="ECO:0007669"/>
    <property type="project" value="UniProtKB-KW"/>
</dbReference>
<dbReference type="OrthoDB" id="6495589at2759"/>
<feature type="non-terminal residue" evidence="8">
    <location>
        <position position="277"/>
    </location>
</feature>
<feature type="non-terminal residue" evidence="8">
    <location>
        <position position="1"/>
    </location>
</feature>
<dbReference type="PANTHER" id="PTHR37984:SF9">
    <property type="entry name" value="INTEGRASE CATALYTIC DOMAIN-CONTAINING PROTEIN"/>
    <property type="match status" value="1"/>
</dbReference>
<protein>
    <submittedName>
        <fullName evidence="8">Retrovirus-related Pol polyprotein from transposon 17.6-like protein</fullName>
    </submittedName>
</protein>
<dbReference type="Pfam" id="PF17917">
    <property type="entry name" value="RT_RNaseH"/>
    <property type="match status" value="1"/>
</dbReference>
<evidence type="ECO:0000256" key="2">
    <source>
        <dbReference type="ARBA" id="ARBA00022695"/>
    </source>
</evidence>
<dbReference type="GO" id="GO:0016787">
    <property type="term" value="F:hydrolase activity"/>
    <property type="evidence" value="ECO:0007669"/>
    <property type="project" value="UniProtKB-KW"/>
</dbReference>
<keyword evidence="4" id="KW-0255">Endonuclease</keyword>
<dbReference type="InterPro" id="IPR050951">
    <property type="entry name" value="Retrovirus_Pol_polyprotein"/>
</dbReference>
<dbReference type="InterPro" id="IPR041373">
    <property type="entry name" value="RT_RNaseH"/>
</dbReference>
<evidence type="ECO:0000256" key="4">
    <source>
        <dbReference type="ARBA" id="ARBA00022759"/>
    </source>
</evidence>
<dbReference type="AlphaFoldDB" id="A0A443S094"/>
<gene>
    <name evidence="8" type="ORF">B4U80_10411</name>
</gene>
<dbReference type="EMBL" id="NCKV01014767">
    <property type="protein sequence ID" value="RWS20913.1"/>
    <property type="molecule type" value="Genomic_DNA"/>
</dbReference>
<dbReference type="Gene3D" id="3.30.70.270">
    <property type="match status" value="1"/>
</dbReference>
<evidence type="ECO:0000256" key="6">
    <source>
        <dbReference type="ARBA" id="ARBA00022918"/>
    </source>
</evidence>
<dbReference type="STRING" id="299467.A0A443S094"/>
<dbReference type="Proteomes" id="UP000288716">
    <property type="component" value="Unassembled WGS sequence"/>
</dbReference>
<evidence type="ECO:0000313" key="8">
    <source>
        <dbReference type="EMBL" id="RWS20913.1"/>
    </source>
</evidence>
<feature type="domain" description="Reverse transcriptase RNase H-like" evidence="7">
    <location>
        <begin position="53"/>
        <end position="152"/>
    </location>
</feature>
<dbReference type="SUPFAM" id="SSF56672">
    <property type="entry name" value="DNA/RNA polymerases"/>
    <property type="match status" value="1"/>
</dbReference>
<name>A0A443S094_9ACAR</name>
<keyword evidence="6" id="KW-0695">RNA-directed DNA polymerase</keyword>
<comment type="caution">
    <text evidence="8">The sequence shown here is derived from an EMBL/GenBank/DDBJ whole genome shotgun (WGS) entry which is preliminary data.</text>
</comment>
<dbReference type="VEuPathDB" id="VectorBase:LDEU011127"/>
<dbReference type="InterPro" id="IPR043128">
    <property type="entry name" value="Rev_trsase/Diguanyl_cyclase"/>
</dbReference>
<organism evidence="8 9">
    <name type="scientific">Leptotrombidium deliense</name>
    <dbReference type="NCBI Taxonomy" id="299467"/>
    <lineage>
        <taxon>Eukaryota</taxon>
        <taxon>Metazoa</taxon>
        <taxon>Ecdysozoa</taxon>
        <taxon>Arthropoda</taxon>
        <taxon>Chelicerata</taxon>
        <taxon>Arachnida</taxon>
        <taxon>Acari</taxon>
        <taxon>Acariformes</taxon>
        <taxon>Trombidiformes</taxon>
        <taxon>Prostigmata</taxon>
        <taxon>Anystina</taxon>
        <taxon>Parasitengona</taxon>
        <taxon>Trombiculoidea</taxon>
        <taxon>Trombiculidae</taxon>
        <taxon>Leptotrombidium</taxon>
    </lineage>
</organism>
<dbReference type="GO" id="GO:0003964">
    <property type="term" value="F:RNA-directed DNA polymerase activity"/>
    <property type="evidence" value="ECO:0007669"/>
    <property type="project" value="UniProtKB-KW"/>
</dbReference>
<reference evidence="8 9" key="1">
    <citation type="journal article" date="2018" name="Gigascience">
        <title>Genomes of trombidid mites reveal novel predicted allergens and laterally-transferred genes associated with secondary metabolism.</title>
        <authorList>
            <person name="Dong X."/>
            <person name="Chaisiri K."/>
            <person name="Xia D."/>
            <person name="Armstrong S.D."/>
            <person name="Fang Y."/>
            <person name="Donnelly M.J."/>
            <person name="Kadowaki T."/>
            <person name="McGarry J.W."/>
            <person name="Darby A.C."/>
            <person name="Makepeace B.L."/>
        </authorList>
    </citation>
    <scope>NUCLEOTIDE SEQUENCE [LARGE SCALE GENOMIC DNA]</scope>
    <source>
        <strain evidence="8">UoL-UT</strain>
    </source>
</reference>
<evidence type="ECO:0000256" key="3">
    <source>
        <dbReference type="ARBA" id="ARBA00022722"/>
    </source>
</evidence>
<evidence type="ECO:0000259" key="7">
    <source>
        <dbReference type="Pfam" id="PF17917"/>
    </source>
</evidence>
<keyword evidence="1" id="KW-0808">Transferase</keyword>
<dbReference type="PANTHER" id="PTHR37984">
    <property type="entry name" value="PROTEIN CBG26694"/>
    <property type="match status" value="1"/>
</dbReference>
<evidence type="ECO:0000256" key="5">
    <source>
        <dbReference type="ARBA" id="ARBA00022801"/>
    </source>
</evidence>
<keyword evidence="9" id="KW-1185">Reference proteome</keyword>
<keyword evidence="3" id="KW-0540">Nuclease</keyword>
<dbReference type="CDD" id="cd09274">
    <property type="entry name" value="RNase_HI_RT_Ty3"/>
    <property type="match status" value="1"/>
</dbReference>
<keyword evidence="2" id="KW-0548">Nucleotidyltransferase</keyword>
<keyword evidence="5" id="KW-0378">Hydrolase</keyword>
<dbReference type="InterPro" id="IPR043502">
    <property type="entry name" value="DNA/RNA_pol_sf"/>
</dbReference>
<sequence length="277" mass="31618">PTTENVYTGYQRYRELTKLLRKNTELEWSDEQEQAFNRLKGVISTAPVLARFDPSLPKTLRVDASGYGIGGTFVQNGRPVFFGSRMLSEAEMKLTQSEKQLLAAIYLIGKCKQWLAGYHFTIETDHCALCWIKAKKNLPLKLMRWSLFLQSFDYDIIYKSCKQLCDADCLSRYPVDAPEISDDLDDTFEFNINEELARSISDRQKSDLYSGKVIESLINEGNQILAYNTAVHESTNFSPYYLVHGREAVLPPDVTLDLPGQTASEDIEEYVHQVTQN</sequence>
<evidence type="ECO:0000313" key="9">
    <source>
        <dbReference type="Proteomes" id="UP000288716"/>
    </source>
</evidence>